<evidence type="ECO:0000313" key="1">
    <source>
        <dbReference type="EMBL" id="MFC6087789.1"/>
    </source>
</evidence>
<reference evidence="2" key="1">
    <citation type="journal article" date="2019" name="Int. J. Syst. Evol. Microbiol.">
        <title>The Global Catalogue of Microorganisms (GCM) 10K type strain sequencing project: providing services to taxonomists for standard genome sequencing and annotation.</title>
        <authorList>
            <consortium name="The Broad Institute Genomics Platform"/>
            <consortium name="The Broad Institute Genome Sequencing Center for Infectious Disease"/>
            <person name="Wu L."/>
            <person name="Ma J."/>
        </authorList>
    </citation>
    <scope>NUCLEOTIDE SEQUENCE [LARGE SCALE GENOMIC DNA]</scope>
    <source>
        <strain evidence="2">CGMCC 4.7246</strain>
    </source>
</reference>
<proteinExistence type="predicted"/>
<name>A0ABW1NWS8_9PSEU</name>
<accession>A0ABW1NWS8</accession>
<evidence type="ECO:0008006" key="3">
    <source>
        <dbReference type="Google" id="ProtNLM"/>
    </source>
</evidence>
<comment type="caution">
    <text evidence="1">The sequence shown here is derived from an EMBL/GenBank/DDBJ whole genome shotgun (WGS) entry which is preliminary data.</text>
</comment>
<keyword evidence="2" id="KW-1185">Reference proteome</keyword>
<gene>
    <name evidence="1" type="ORF">ACFP3R_00725</name>
</gene>
<protein>
    <recommendedName>
        <fullName evidence="3">Peptidase inhibitor family I36</fullName>
    </recommendedName>
</protein>
<dbReference type="Proteomes" id="UP001596220">
    <property type="component" value="Unassembled WGS sequence"/>
</dbReference>
<organism evidence="1 2">
    <name type="scientific">Saccharothrix lopnurensis</name>
    <dbReference type="NCBI Taxonomy" id="1670621"/>
    <lineage>
        <taxon>Bacteria</taxon>
        <taxon>Bacillati</taxon>
        <taxon>Actinomycetota</taxon>
        <taxon>Actinomycetes</taxon>
        <taxon>Pseudonocardiales</taxon>
        <taxon>Pseudonocardiaceae</taxon>
        <taxon>Saccharothrix</taxon>
    </lineage>
</organism>
<dbReference type="EMBL" id="JBHSQO010000001">
    <property type="protein sequence ID" value="MFC6087789.1"/>
    <property type="molecule type" value="Genomic_DNA"/>
</dbReference>
<evidence type="ECO:0000313" key="2">
    <source>
        <dbReference type="Proteomes" id="UP001596220"/>
    </source>
</evidence>
<dbReference type="RefSeq" id="WP_380631710.1">
    <property type="nucleotide sequence ID" value="NZ_JBHSQO010000001.1"/>
</dbReference>
<sequence length="120" mass="12411">MAVGIGTLVGVPLLTAQVAVAHDTSASINVCGSNNEQRCGYGGVTNSHTRLYSCDTFADNAGFRAEYRLRSGATGYVDDANGSSSGCSGIYPGTSSNPITAFRVVWKAAGGWVYSGWYAA</sequence>